<dbReference type="Pfam" id="PF07603">
    <property type="entry name" value="Lcl_C"/>
    <property type="match status" value="2"/>
</dbReference>
<dbReference type="PANTHER" id="PTHR35812">
    <property type="entry name" value="LIPOPROTEIN"/>
    <property type="match status" value="1"/>
</dbReference>
<feature type="domain" description="Lcl C-terminal" evidence="3">
    <location>
        <begin position="48"/>
        <end position="191"/>
    </location>
</feature>
<dbReference type="AlphaFoldDB" id="A0A511QP41"/>
<evidence type="ECO:0000256" key="1">
    <source>
        <dbReference type="SAM" id="MobiDB-lite"/>
    </source>
</evidence>
<protein>
    <recommendedName>
        <fullName evidence="3">Lcl C-terminal domain-containing protein</fullName>
    </recommendedName>
</protein>
<comment type="caution">
    <text evidence="4">The sequence shown here is derived from an EMBL/GenBank/DDBJ whole genome shotgun (WGS) entry which is preliminary data.</text>
</comment>
<keyword evidence="2" id="KW-0732">Signal</keyword>
<evidence type="ECO:0000313" key="5">
    <source>
        <dbReference type="Proteomes" id="UP000321113"/>
    </source>
</evidence>
<dbReference type="OrthoDB" id="9793251at2"/>
<evidence type="ECO:0000313" key="4">
    <source>
        <dbReference type="EMBL" id="GEM78907.1"/>
    </source>
</evidence>
<evidence type="ECO:0000259" key="3">
    <source>
        <dbReference type="Pfam" id="PF07603"/>
    </source>
</evidence>
<dbReference type="Proteomes" id="UP000321113">
    <property type="component" value="Unassembled WGS sequence"/>
</dbReference>
<sequence length="381" mass="42937">MFTLVKRTLITVACCMTGTTFAQTTPINPVSYPVVSITSGQYQNNNDNTITDTVTGLMWQKDYKVLTYNEAVEYAKSANIGGYNDWRLPNIKEMYSLILFTGVDASNRDMSKVPDGAKPFIDIDNFDFAYGTNGTRVIDSQYLTTSIYTGKIMGKDEAMFGVNFADGRIKGYPLVHPRTKQDNKFTVRLVRGNTDYGKNNFQDNNDQTISDLATQLMWTEQDSQTGMNWVEAKEWIVQLNKEQYLGHSDWRLPTIKELHTIVDYTRSPQATNSAAIKPIFAMSSIKDEQGNVNYPVFWSSTTHLRVGPKSQSQAAYFCFGECLGFMKRPNSETRTLLDVHGAGAQRAEPKEGNAEDYPYGHGPQGDVIRIENYVRAVRDLN</sequence>
<name>A0A511QP41_9VIBR</name>
<feature type="chain" id="PRO_5021879771" description="Lcl C-terminal domain-containing protein" evidence="2">
    <location>
        <begin position="23"/>
        <end position="381"/>
    </location>
</feature>
<dbReference type="EMBL" id="BJXK01000004">
    <property type="protein sequence ID" value="GEM78907.1"/>
    <property type="molecule type" value="Genomic_DNA"/>
</dbReference>
<organism evidence="4 5">
    <name type="scientific">Vibrio superstes NBRC 103154</name>
    <dbReference type="NCBI Taxonomy" id="1219062"/>
    <lineage>
        <taxon>Bacteria</taxon>
        <taxon>Pseudomonadati</taxon>
        <taxon>Pseudomonadota</taxon>
        <taxon>Gammaproteobacteria</taxon>
        <taxon>Vibrionales</taxon>
        <taxon>Vibrionaceae</taxon>
        <taxon>Vibrio</taxon>
    </lineage>
</organism>
<dbReference type="InterPro" id="IPR011460">
    <property type="entry name" value="Lcl_C"/>
</dbReference>
<keyword evidence="5" id="KW-1185">Reference proteome</keyword>
<feature type="signal peptide" evidence="2">
    <location>
        <begin position="1"/>
        <end position="22"/>
    </location>
</feature>
<accession>A0A511QP41</accession>
<evidence type="ECO:0000256" key="2">
    <source>
        <dbReference type="SAM" id="SignalP"/>
    </source>
</evidence>
<gene>
    <name evidence="4" type="ORF">VSU01S_11520</name>
</gene>
<feature type="region of interest" description="Disordered" evidence="1">
    <location>
        <begin position="342"/>
        <end position="361"/>
    </location>
</feature>
<feature type="domain" description="Lcl C-terminal" evidence="3">
    <location>
        <begin position="207"/>
        <end position="323"/>
    </location>
</feature>
<proteinExistence type="predicted"/>
<dbReference type="PANTHER" id="PTHR35812:SF1">
    <property type="entry name" value="LIPOPROTEIN"/>
    <property type="match status" value="1"/>
</dbReference>
<reference evidence="4 5" key="1">
    <citation type="submission" date="2019-07" db="EMBL/GenBank/DDBJ databases">
        <title>Whole genome shotgun sequence of Vibrio superstes NBRC 103154.</title>
        <authorList>
            <person name="Hosoyama A."/>
            <person name="Uohara A."/>
            <person name="Ohji S."/>
            <person name="Ichikawa N."/>
        </authorList>
    </citation>
    <scope>NUCLEOTIDE SEQUENCE [LARGE SCALE GENOMIC DNA]</scope>
    <source>
        <strain evidence="4 5">NBRC 103154</strain>
    </source>
</reference>